<dbReference type="PANTHER" id="PTHR21310">
    <property type="entry name" value="AMINOGLYCOSIDE PHOSPHOTRANSFERASE-RELATED-RELATED"/>
    <property type="match status" value="1"/>
</dbReference>
<keyword evidence="3" id="KW-1185">Reference proteome</keyword>
<accession>A0A9W9CND9</accession>
<dbReference type="AlphaFoldDB" id="A0A9W9CND9"/>
<dbReference type="EMBL" id="JAPEUY010000006">
    <property type="protein sequence ID" value="KAJ4371993.1"/>
    <property type="molecule type" value="Genomic_DNA"/>
</dbReference>
<evidence type="ECO:0000313" key="3">
    <source>
        <dbReference type="Proteomes" id="UP001140560"/>
    </source>
</evidence>
<name>A0A9W9CND9_9PLEO</name>
<dbReference type="InterPro" id="IPR002575">
    <property type="entry name" value="Aminoglycoside_PTrfase"/>
</dbReference>
<gene>
    <name evidence="2" type="ORF">N0V83_003766</name>
</gene>
<protein>
    <recommendedName>
        <fullName evidence="1">Aminoglycoside phosphotransferase domain-containing protein</fullName>
    </recommendedName>
</protein>
<dbReference type="InterPro" id="IPR011009">
    <property type="entry name" value="Kinase-like_dom_sf"/>
</dbReference>
<evidence type="ECO:0000259" key="1">
    <source>
        <dbReference type="Pfam" id="PF01636"/>
    </source>
</evidence>
<dbReference type="InterPro" id="IPR051678">
    <property type="entry name" value="AGP_Transferase"/>
</dbReference>
<comment type="caution">
    <text evidence="2">The sequence shown here is derived from an EMBL/GenBank/DDBJ whole genome shotgun (WGS) entry which is preliminary data.</text>
</comment>
<dbReference type="Pfam" id="PF01636">
    <property type="entry name" value="APH"/>
    <property type="match status" value="1"/>
</dbReference>
<organism evidence="2 3">
    <name type="scientific">Neocucurbitaria cava</name>
    <dbReference type="NCBI Taxonomy" id="798079"/>
    <lineage>
        <taxon>Eukaryota</taxon>
        <taxon>Fungi</taxon>
        <taxon>Dikarya</taxon>
        <taxon>Ascomycota</taxon>
        <taxon>Pezizomycotina</taxon>
        <taxon>Dothideomycetes</taxon>
        <taxon>Pleosporomycetidae</taxon>
        <taxon>Pleosporales</taxon>
        <taxon>Pleosporineae</taxon>
        <taxon>Cucurbitariaceae</taxon>
        <taxon>Neocucurbitaria</taxon>
    </lineage>
</organism>
<sequence length="447" mass="50494">MERMDDFVHYAGNENTNDAASIASSDVSFTSTMNFEHEPFEVFQSKVAELCKEKWPRLSTDAFTITRMEGGSFNRIIALQVDTSKTQLPWIQRHARNFIKKVCSNPGRKSAIREYVLRIPRFEYAWVEHDIAVLLFLADKNIPVPKITSFTLSSNNAIGSPYTIQPRLPGQPKTGLDLTIPQRISLARDLGSALAEMSQLRSSCPGSLDPAGILNGSSHFQTLRFQCPLRNSFRPGSGEPFTPSAPQSVYDFLVSQIARQRAYDLTLHREATNPWKGLGKITDELNKMGLFHDDTYYLTHMDLMPRNILVNVTSPTTARLSGIMDWDEAVFAPAFLNCCPPSWLWDFEGDEDLDEKVANETPADPEVQAVKKAFEDAVGSQYLTYAYSTEYRLARTICLLAITGLHSNDETYMARDVIDEWNEMKPECQVPGIWDFDSDDELDENDE</sequence>
<dbReference type="OrthoDB" id="10003767at2759"/>
<proteinExistence type="predicted"/>
<dbReference type="Proteomes" id="UP001140560">
    <property type="component" value="Unassembled WGS sequence"/>
</dbReference>
<dbReference type="PANTHER" id="PTHR21310:SF56">
    <property type="entry name" value="AMINOGLYCOSIDE PHOSPHOTRANSFERASE DOMAIN-CONTAINING PROTEIN"/>
    <property type="match status" value="1"/>
</dbReference>
<evidence type="ECO:0000313" key="2">
    <source>
        <dbReference type="EMBL" id="KAJ4371993.1"/>
    </source>
</evidence>
<feature type="domain" description="Aminoglycoside phosphotransferase" evidence="1">
    <location>
        <begin position="111"/>
        <end position="335"/>
    </location>
</feature>
<reference evidence="2" key="1">
    <citation type="submission" date="2022-10" db="EMBL/GenBank/DDBJ databases">
        <title>Tapping the CABI collections for fungal endophytes: first genome assemblies for Collariella, Neodidymelliopsis, Ascochyta clinopodiicola, Didymella pomorum, Didymosphaeria variabile, Neocosmospora piperis and Neocucurbitaria cava.</title>
        <authorList>
            <person name="Hill R."/>
        </authorList>
    </citation>
    <scope>NUCLEOTIDE SEQUENCE</scope>
    <source>
        <strain evidence="2">IMI 356814</strain>
    </source>
</reference>
<dbReference type="SUPFAM" id="SSF56112">
    <property type="entry name" value="Protein kinase-like (PK-like)"/>
    <property type="match status" value="1"/>
</dbReference>